<dbReference type="EMBL" id="RSCJ01000018">
    <property type="protein sequence ID" value="RUR77055.1"/>
    <property type="molecule type" value="Genomic_DNA"/>
</dbReference>
<name>A0A433N6H3_CHLFR</name>
<dbReference type="Proteomes" id="UP000268857">
    <property type="component" value="Unassembled WGS sequence"/>
</dbReference>
<protein>
    <submittedName>
        <fullName evidence="1">Uncharacterized protein</fullName>
    </submittedName>
</protein>
<keyword evidence="2" id="KW-1185">Reference proteome</keyword>
<dbReference type="OrthoDB" id="484485at2"/>
<sequence>MKNLTLTLDLVRRGCMDVYDNPISDRTWRRWKRIVMIPEYAKTVTQEQAIALLTLAFMKREMPKAKLTYLKVRQRLAAYPELDNKLSQRLIDIANTFCVGTDLPDIIYQFACRRVSIRTLYRWGKKYQIPFSTEARYNHADIMRWVAIAKSA</sequence>
<evidence type="ECO:0000313" key="1">
    <source>
        <dbReference type="EMBL" id="RUR77055.1"/>
    </source>
</evidence>
<comment type="caution">
    <text evidence="1">The sequence shown here is derived from an EMBL/GenBank/DDBJ whole genome shotgun (WGS) entry which is preliminary data.</text>
</comment>
<reference evidence="1 2" key="1">
    <citation type="journal article" date="2019" name="Genome Biol. Evol.">
        <title>Day and night: Metabolic profiles and evolutionary relationships of six axenic non-marine cyanobacteria.</title>
        <authorList>
            <person name="Will S.E."/>
            <person name="Henke P."/>
            <person name="Boedeker C."/>
            <person name="Huang S."/>
            <person name="Brinkmann H."/>
            <person name="Rohde M."/>
            <person name="Jarek M."/>
            <person name="Friedl T."/>
            <person name="Seufert S."/>
            <person name="Schumacher M."/>
            <person name="Overmann J."/>
            <person name="Neumann-Schaal M."/>
            <person name="Petersen J."/>
        </authorList>
    </citation>
    <scope>NUCLEOTIDE SEQUENCE [LARGE SCALE GENOMIC DNA]</scope>
    <source>
        <strain evidence="1 2">PCC 6912</strain>
    </source>
</reference>
<organism evidence="1 2">
    <name type="scientific">Chlorogloeopsis fritschii PCC 6912</name>
    <dbReference type="NCBI Taxonomy" id="211165"/>
    <lineage>
        <taxon>Bacteria</taxon>
        <taxon>Bacillati</taxon>
        <taxon>Cyanobacteriota</taxon>
        <taxon>Cyanophyceae</taxon>
        <taxon>Nostocales</taxon>
        <taxon>Chlorogloeopsidaceae</taxon>
        <taxon>Chlorogloeopsis</taxon>
    </lineage>
</organism>
<evidence type="ECO:0000313" key="2">
    <source>
        <dbReference type="Proteomes" id="UP000268857"/>
    </source>
</evidence>
<dbReference type="AlphaFoldDB" id="A0A433N6H3"/>
<accession>A0A433N6H3</accession>
<dbReference type="RefSeq" id="WP_127011357.1">
    <property type="nucleotide sequence ID" value="NZ_AJLN01000058.1"/>
</dbReference>
<gene>
    <name evidence="1" type="ORF">PCC6912_40140</name>
</gene>
<proteinExistence type="predicted"/>